<dbReference type="AlphaFoldDB" id="A0A2H1VHP4"/>
<keyword evidence="3" id="KW-0106">Calcium</keyword>
<dbReference type="SMART" id="SM00054">
    <property type="entry name" value="EFh"/>
    <property type="match status" value="3"/>
</dbReference>
<dbReference type="CDD" id="cd00051">
    <property type="entry name" value="EFh"/>
    <property type="match status" value="1"/>
</dbReference>
<sequence>MSGIVFDILWSDPQCTGGCVANALRGAGTYFGPDVTANFLQKNKLSFLIRSHECKPGGYELLHNGNVITIFSASNYYELGSNKGAYLKLCGNSLERQFVQYTAAVSRTRRLTFRQRVGLVESSAMRELHNQIMMVRRPLEANFRSMDLDQSGYISISDWCQAMEETTHLGLPWRMLKDKLVRTDPDTRRVRYMDTFDLNSSKIGRKTDSSNVVETLYKNKSSLEAIFKILDKDNSGFITLEEFSEACQLIGKYMPNPMTQEQLVDICRLMDINKDGLVDLNEFLESFRLAERSLQTAVDKDETGVQIEVLKLEDDDKSKTSKSNTNGQAHLMGESVGAANHLDDIELIDCEETGSAAARRSRPGLLESDI</sequence>
<proteinExistence type="predicted"/>
<dbReference type="SUPFAM" id="SSF56300">
    <property type="entry name" value="Metallo-dependent phosphatases"/>
    <property type="match status" value="1"/>
</dbReference>
<dbReference type="SUPFAM" id="SSF47473">
    <property type="entry name" value="EF-hand"/>
    <property type="match status" value="1"/>
</dbReference>
<evidence type="ECO:0000256" key="4">
    <source>
        <dbReference type="ARBA" id="ARBA00023211"/>
    </source>
</evidence>
<dbReference type="GO" id="GO:0016787">
    <property type="term" value="F:hydrolase activity"/>
    <property type="evidence" value="ECO:0007669"/>
    <property type="project" value="InterPro"/>
</dbReference>
<dbReference type="PROSITE" id="PS00018">
    <property type="entry name" value="EF_HAND_1"/>
    <property type="match status" value="3"/>
</dbReference>
<evidence type="ECO:0000313" key="6">
    <source>
        <dbReference type="EMBL" id="SOQ40363.1"/>
    </source>
</evidence>
<feature type="domain" description="EF-hand" evidence="5">
    <location>
        <begin position="218"/>
        <end position="253"/>
    </location>
</feature>
<dbReference type="PROSITE" id="PS50222">
    <property type="entry name" value="EF_HAND_2"/>
    <property type="match status" value="3"/>
</dbReference>
<evidence type="ECO:0000256" key="3">
    <source>
        <dbReference type="ARBA" id="ARBA00022837"/>
    </source>
</evidence>
<dbReference type="EMBL" id="ODYU01002624">
    <property type="protein sequence ID" value="SOQ40363.1"/>
    <property type="molecule type" value="Genomic_DNA"/>
</dbReference>
<dbReference type="PANTHER" id="PTHR45668:SF3">
    <property type="entry name" value="SERINE_THREONINE-PROTEIN PHOSPHATASE RDGC"/>
    <property type="match status" value="1"/>
</dbReference>
<reference evidence="6" key="1">
    <citation type="submission" date="2016-07" db="EMBL/GenBank/DDBJ databases">
        <authorList>
            <person name="Bretaudeau A."/>
        </authorList>
    </citation>
    <scope>NUCLEOTIDE SEQUENCE</scope>
    <source>
        <strain evidence="6">Rice</strain>
        <tissue evidence="6">Whole body</tissue>
    </source>
</reference>
<dbReference type="PRINTS" id="PR00114">
    <property type="entry name" value="STPHPHTASE"/>
</dbReference>
<dbReference type="InterPro" id="IPR006186">
    <property type="entry name" value="Ser/Thr-sp_prot-phosphatase"/>
</dbReference>
<dbReference type="Gene3D" id="3.60.21.10">
    <property type="match status" value="1"/>
</dbReference>
<dbReference type="Pfam" id="PF13499">
    <property type="entry name" value="EF-hand_7"/>
    <property type="match status" value="1"/>
</dbReference>
<feature type="domain" description="EF-hand" evidence="5">
    <location>
        <begin position="134"/>
        <end position="169"/>
    </location>
</feature>
<protein>
    <submittedName>
        <fullName evidence="6">SFRICE_032165</fullName>
    </submittedName>
</protein>
<keyword evidence="2" id="KW-0479">Metal-binding</keyword>
<dbReference type="InterPro" id="IPR029052">
    <property type="entry name" value="Metallo-depent_PP-like"/>
</dbReference>
<dbReference type="SMART" id="SM00156">
    <property type="entry name" value="PP2Ac"/>
    <property type="match status" value="1"/>
</dbReference>
<evidence type="ECO:0000259" key="5">
    <source>
        <dbReference type="PROSITE" id="PS50222"/>
    </source>
</evidence>
<evidence type="ECO:0000256" key="2">
    <source>
        <dbReference type="ARBA" id="ARBA00022723"/>
    </source>
</evidence>
<dbReference type="InterPro" id="IPR011992">
    <property type="entry name" value="EF-hand-dom_pair"/>
</dbReference>
<dbReference type="Gene3D" id="1.10.238.10">
    <property type="entry name" value="EF-hand"/>
    <property type="match status" value="1"/>
</dbReference>
<dbReference type="Pfam" id="PF13202">
    <property type="entry name" value="EF-hand_5"/>
    <property type="match status" value="1"/>
</dbReference>
<dbReference type="PANTHER" id="PTHR45668">
    <property type="entry name" value="SERINE/THREONINE-PROTEIN PHOSPHATASE 5-RELATED"/>
    <property type="match status" value="1"/>
</dbReference>
<organism evidence="6">
    <name type="scientific">Spodoptera frugiperda</name>
    <name type="common">Fall armyworm</name>
    <dbReference type="NCBI Taxonomy" id="7108"/>
    <lineage>
        <taxon>Eukaryota</taxon>
        <taxon>Metazoa</taxon>
        <taxon>Ecdysozoa</taxon>
        <taxon>Arthropoda</taxon>
        <taxon>Hexapoda</taxon>
        <taxon>Insecta</taxon>
        <taxon>Pterygota</taxon>
        <taxon>Neoptera</taxon>
        <taxon>Endopterygota</taxon>
        <taxon>Lepidoptera</taxon>
        <taxon>Glossata</taxon>
        <taxon>Ditrysia</taxon>
        <taxon>Noctuoidea</taxon>
        <taxon>Noctuidae</taxon>
        <taxon>Amphipyrinae</taxon>
        <taxon>Spodoptera</taxon>
    </lineage>
</organism>
<dbReference type="InterPro" id="IPR051134">
    <property type="entry name" value="PPP_phosphatase"/>
</dbReference>
<dbReference type="InterPro" id="IPR018247">
    <property type="entry name" value="EF_Hand_1_Ca_BS"/>
</dbReference>
<dbReference type="InterPro" id="IPR002048">
    <property type="entry name" value="EF_hand_dom"/>
</dbReference>
<keyword evidence="4" id="KW-0464">Manganese</keyword>
<name>A0A2H1VHP4_SPOFR</name>
<accession>A0A2H1VHP4</accession>
<dbReference type="OrthoDB" id="442428at2759"/>
<gene>
    <name evidence="6" type="ORF">SFRICE_032165</name>
</gene>
<comment type="cofactor">
    <cofactor evidence="1">
        <name>Mn(2+)</name>
        <dbReference type="ChEBI" id="CHEBI:29035"/>
    </cofactor>
</comment>
<dbReference type="GO" id="GO:0005509">
    <property type="term" value="F:calcium ion binding"/>
    <property type="evidence" value="ECO:0007669"/>
    <property type="project" value="InterPro"/>
</dbReference>
<evidence type="ECO:0000256" key="1">
    <source>
        <dbReference type="ARBA" id="ARBA00001936"/>
    </source>
</evidence>
<feature type="domain" description="EF-hand" evidence="5">
    <location>
        <begin position="258"/>
        <end position="293"/>
    </location>
</feature>